<sequence length="367" mass="40166">MECSGAVLTAGQVAQHVKTFGNARVLSWAGLDIPGRGREPVQPAVEPDVLLCPRTEDLPSRLPDGPSQCVWRTPLVHVHLDLLEHPTDSMVDFGTPPPAVDCKVPATGSASADHDEVSVEGVVGHVLLFYELLRLRQAVDSTAPAYDASMTGEERHERMVVCAFNCFLLCQIEEGAIRYEQRHPQAPSPPDPDSTLTDELDARRLDHFRTFSESVLRHSTSLGDPHSFFAWLDRKFGSHQSRAQLASQAVYRLALYWPSLDSGTLQDRLVQEAATPSEAARQEGERVARLAYVTRKFASSFERIHQLAHLPDGPVPRQYVPQPRQRPTSRGGGGPGERPSSSSGSVYRGGGRGGGHGGGHGHRREPY</sequence>
<dbReference type="Proteomes" id="UP000311382">
    <property type="component" value="Unassembled WGS sequence"/>
</dbReference>
<evidence type="ECO:0000256" key="1">
    <source>
        <dbReference type="SAM" id="MobiDB-lite"/>
    </source>
</evidence>
<feature type="compositionally biased region" description="Low complexity" evidence="1">
    <location>
        <begin position="337"/>
        <end position="346"/>
    </location>
</feature>
<evidence type="ECO:0000313" key="3">
    <source>
        <dbReference type="Proteomes" id="UP000311382"/>
    </source>
</evidence>
<organism evidence="2 3">
    <name type="scientific">Rhodotorula diobovata</name>
    <dbReference type="NCBI Taxonomy" id="5288"/>
    <lineage>
        <taxon>Eukaryota</taxon>
        <taxon>Fungi</taxon>
        <taxon>Dikarya</taxon>
        <taxon>Basidiomycota</taxon>
        <taxon>Pucciniomycotina</taxon>
        <taxon>Microbotryomycetes</taxon>
        <taxon>Sporidiobolales</taxon>
        <taxon>Sporidiobolaceae</taxon>
        <taxon>Rhodotorula</taxon>
    </lineage>
</organism>
<dbReference type="AlphaFoldDB" id="A0A5C5G2Z9"/>
<keyword evidence="3" id="KW-1185">Reference proteome</keyword>
<feature type="region of interest" description="Disordered" evidence="1">
    <location>
        <begin position="308"/>
        <end position="367"/>
    </location>
</feature>
<evidence type="ECO:0000313" key="2">
    <source>
        <dbReference type="EMBL" id="TNY22926.1"/>
    </source>
</evidence>
<feature type="compositionally biased region" description="Gly residues" evidence="1">
    <location>
        <begin position="347"/>
        <end position="358"/>
    </location>
</feature>
<reference evidence="2 3" key="1">
    <citation type="submission" date="2019-03" db="EMBL/GenBank/DDBJ databases">
        <title>Rhodosporidium diobovatum UCD-FST 08-225 genome sequencing, assembly, and annotation.</title>
        <authorList>
            <person name="Fakankun I.U."/>
            <person name="Fristensky B."/>
            <person name="Levin D.B."/>
        </authorList>
    </citation>
    <scope>NUCLEOTIDE SEQUENCE [LARGE SCALE GENOMIC DNA]</scope>
    <source>
        <strain evidence="2 3">UCD-FST 08-225</strain>
    </source>
</reference>
<accession>A0A5C5G2Z9</accession>
<feature type="compositionally biased region" description="Low complexity" evidence="1">
    <location>
        <begin position="315"/>
        <end position="326"/>
    </location>
</feature>
<gene>
    <name evidence="2" type="ORF">DMC30DRAFT_390915</name>
</gene>
<name>A0A5C5G2Z9_9BASI</name>
<proteinExistence type="predicted"/>
<protein>
    <submittedName>
        <fullName evidence="2">Uncharacterized protein</fullName>
    </submittedName>
</protein>
<comment type="caution">
    <text evidence="2">The sequence shown here is derived from an EMBL/GenBank/DDBJ whole genome shotgun (WGS) entry which is preliminary data.</text>
</comment>
<dbReference type="EMBL" id="SOZI01000018">
    <property type="protein sequence ID" value="TNY22926.1"/>
    <property type="molecule type" value="Genomic_DNA"/>
</dbReference>